<keyword evidence="2" id="KW-1185">Reference proteome</keyword>
<dbReference type="RefSeq" id="WP_381348362.1">
    <property type="nucleotide sequence ID" value="NZ_JBHMCY010000048.1"/>
</dbReference>
<protein>
    <submittedName>
        <fullName evidence="1">Uncharacterized protein</fullName>
    </submittedName>
</protein>
<proteinExistence type="predicted"/>
<accession>A0ABV5N5K1</accession>
<reference evidence="1 2" key="1">
    <citation type="submission" date="2024-09" db="EMBL/GenBank/DDBJ databases">
        <authorList>
            <person name="Sun Q."/>
            <person name="Mori K."/>
        </authorList>
    </citation>
    <scope>NUCLEOTIDE SEQUENCE [LARGE SCALE GENOMIC DNA]</scope>
    <source>
        <strain evidence="1 2">JCM 6917</strain>
    </source>
</reference>
<dbReference type="EMBL" id="JBHMCY010000048">
    <property type="protein sequence ID" value="MFB9465533.1"/>
    <property type="molecule type" value="Genomic_DNA"/>
</dbReference>
<name>A0ABV5N5K1_9ACTN</name>
<gene>
    <name evidence="1" type="ORF">ACFF45_23200</name>
</gene>
<evidence type="ECO:0000313" key="2">
    <source>
        <dbReference type="Proteomes" id="UP001589709"/>
    </source>
</evidence>
<comment type="caution">
    <text evidence="1">The sequence shown here is derived from an EMBL/GenBank/DDBJ whole genome shotgun (WGS) entry which is preliminary data.</text>
</comment>
<organism evidence="1 2">
    <name type="scientific">Streptomyces cinereospinus</name>
    <dbReference type="NCBI Taxonomy" id="285561"/>
    <lineage>
        <taxon>Bacteria</taxon>
        <taxon>Bacillati</taxon>
        <taxon>Actinomycetota</taxon>
        <taxon>Actinomycetes</taxon>
        <taxon>Kitasatosporales</taxon>
        <taxon>Streptomycetaceae</taxon>
        <taxon>Streptomyces</taxon>
    </lineage>
</organism>
<dbReference type="Proteomes" id="UP001589709">
    <property type="component" value="Unassembled WGS sequence"/>
</dbReference>
<sequence length="134" mass="13413">MTSYFAGTARALAAVLGAVRADGAPRGVRIAPAQATAAAPVVPTATGRLRALIGPIRRDQAPVATGGAVRSGIAGPCPDDAMEPRPAVLPGGTATGCHLYADAGGWSDADADRHTSVPITLTGTHSGLRRTTCF</sequence>
<evidence type="ECO:0000313" key="1">
    <source>
        <dbReference type="EMBL" id="MFB9465533.1"/>
    </source>
</evidence>